<evidence type="ECO:0000256" key="11">
    <source>
        <dbReference type="SAM" id="Phobius"/>
    </source>
</evidence>
<dbReference type="EMBL" id="CP144749">
    <property type="protein sequence ID" value="WVZ74576.1"/>
    <property type="molecule type" value="Genomic_DNA"/>
</dbReference>
<keyword evidence="6" id="KW-0325">Glycoprotein</keyword>
<keyword evidence="15" id="KW-1185">Reference proteome</keyword>
<keyword evidence="4 11" id="KW-0472">Membrane</keyword>
<dbReference type="GO" id="GO:0005886">
    <property type="term" value="C:plasma membrane"/>
    <property type="evidence" value="ECO:0007669"/>
    <property type="project" value="TreeGrafter"/>
</dbReference>
<name>A0AAQ3WV41_PASNO</name>
<comment type="subcellular location">
    <subcellularLocation>
        <location evidence="9">Endomembrane system</location>
        <topology evidence="9">Lipid-anchor</topology>
    </subcellularLocation>
    <subcellularLocation>
        <location evidence="1">Membrane</location>
        <topology evidence="1">Lipid-anchor</topology>
        <topology evidence="1">GPI-anchor</topology>
    </subcellularLocation>
</comment>
<evidence type="ECO:0000256" key="12">
    <source>
        <dbReference type="SAM" id="SignalP"/>
    </source>
</evidence>
<evidence type="ECO:0000256" key="10">
    <source>
        <dbReference type="SAM" id="MobiDB-lite"/>
    </source>
</evidence>
<organism evidence="14 15">
    <name type="scientific">Paspalum notatum var. saurae</name>
    <dbReference type="NCBI Taxonomy" id="547442"/>
    <lineage>
        <taxon>Eukaryota</taxon>
        <taxon>Viridiplantae</taxon>
        <taxon>Streptophyta</taxon>
        <taxon>Embryophyta</taxon>
        <taxon>Tracheophyta</taxon>
        <taxon>Spermatophyta</taxon>
        <taxon>Magnoliopsida</taxon>
        <taxon>Liliopsida</taxon>
        <taxon>Poales</taxon>
        <taxon>Poaceae</taxon>
        <taxon>PACMAD clade</taxon>
        <taxon>Panicoideae</taxon>
        <taxon>Andropogonodae</taxon>
        <taxon>Paspaleae</taxon>
        <taxon>Paspalinae</taxon>
        <taxon>Paspalum</taxon>
    </lineage>
</organism>
<dbReference type="Proteomes" id="UP001341281">
    <property type="component" value="Chromosome 05"/>
</dbReference>
<feature type="chain" id="PRO_5042911065" description="Phytocyanin domain-containing protein" evidence="12">
    <location>
        <begin position="35"/>
        <end position="216"/>
    </location>
</feature>
<dbReference type="GO" id="GO:0009055">
    <property type="term" value="F:electron transfer activity"/>
    <property type="evidence" value="ECO:0007669"/>
    <property type="project" value="InterPro"/>
</dbReference>
<feature type="compositionally biased region" description="Low complexity" evidence="10">
    <location>
        <begin position="154"/>
        <end position="173"/>
    </location>
</feature>
<dbReference type="Gene3D" id="2.60.40.420">
    <property type="entry name" value="Cupredoxins - blue copper proteins"/>
    <property type="match status" value="1"/>
</dbReference>
<proteinExistence type="inferred from homology"/>
<dbReference type="InterPro" id="IPR008972">
    <property type="entry name" value="Cupredoxin"/>
</dbReference>
<keyword evidence="5" id="KW-1015">Disulfide bond</keyword>
<dbReference type="GO" id="GO:0098552">
    <property type="term" value="C:side of membrane"/>
    <property type="evidence" value="ECO:0007669"/>
    <property type="project" value="UniProtKB-KW"/>
</dbReference>
<dbReference type="InterPro" id="IPR041846">
    <property type="entry name" value="ENL_dom"/>
</dbReference>
<evidence type="ECO:0000256" key="3">
    <source>
        <dbReference type="ARBA" id="ARBA00022729"/>
    </source>
</evidence>
<dbReference type="InterPro" id="IPR003245">
    <property type="entry name" value="Phytocyanin_dom"/>
</dbReference>
<feature type="signal peptide" evidence="12">
    <location>
        <begin position="1"/>
        <end position="34"/>
    </location>
</feature>
<evidence type="ECO:0000256" key="5">
    <source>
        <dbReference type="ARBA" id="ARBA00023157"/>
    </source>
</evidence>
<evidence type="ECO:0000256" key="1">
    <source>
        <dbReference type="ARBA" id="ARBA00004589"/>
    </source>
</evidence>
<dbReference type="AlphaFoldDB" id="A0AAQ3WV41"/>
<evidence type="ECO:0000256" key="7">
    <source>
        <dbReference type="ARBA" id="ARBA00023288"/>
    </source>
</evidence>
<evidence type="ECO:0000256" key="2">
    <source>
        <dbReference type="ARBA" id="ARBA00022622"/>
    </source>
</evidence>
<dbReference type="Pfam" id="PF02298">
    <property type="entry name" value="Cu_bind_like"/>
    <property type="match status" value="1"/>
</dbReference>
<keyword evidence="11" id="KW-1133">Transmembrane helix</keyword>
<keyword evidence="7" id="KW-0449">Lipoprotein</keyword>
<feature type="transmembrane region" description="Helical" evidence="11">
    <location>
        <begin position="191"/>
        <end position="215"/>
    </location>
</feature>
<dbReference type="GO" id="GO:0012505">
    <property type="term" value="C:endomembrane system"/>
    <property type="evidence" value="ECO:0007669"/>
    <property type="project" value="UniProtKB-SubCell"/>
</dbReference>
<keyword evidence="11" id="KW-0812">Transmembrane</keyword>
<protein>
    <recommendedName>
        <fullName evidence="13">Phytocyanin domain-containing protein</fullName>
    </recommendedName>
</protein>
<reference evidence="14 15" key="1">
    <citation type="submission" date="2024-02" db="EMBL/GenBank/DDBJ databases">
        <title>High-quality chromosome-scale genome assembly of Pensacola bahiagrass (Paspalum notatum Flugge var. saurae).</title>
        <authorList>
            <person name="Vega J.M."/>
            <person name="Podio M."/>
            <person name="Orjuela J."/>
            <person name="Siena L.A."/>
            <person name="Pessino S.C."/>
            <person name="Combes M.C."/>
            <person name="Mariac C."/>
            <person name="Albertini E."/>
            <person name="Pupilli F."/>
            <person name="Ortiz J.P.A."/>
            <person name="Leblanc O."/>
        </authorList>
    </citation>
    <scope>NUCLEOTIDE SEQUENCE [LARGE SCALE GENOMIC DNA]</scope>
    <source>
        <strain evidence="14">R1</strain>
        <tissue evidence="14">Leaf</tissue>
    </source>
</reference>
<feature type="domain" description="Phytocyanin" evidence="13">
    <location>
        <begin position="44"/>
        <end position="144"/>
    </location>
</feature>
<dbReference type="SUPFAM" id="SSF49503">
    <property type="entry name" value="Cupredoxins"/>
    <property type="match status" value="1"/>
</dbReference>
<dbReference type="FunFam" id="2.60.40.420:FF:000010">
    <property type="entry name" value="Early nodulin-like protein 1"/>
    <property type="match status" value="1"/>
</dbReference>
<sequence length="216" mass="21902">MAPIAGIRRALPALALAGVFCFFLLIVAPGGVAAQAAAPPPRGLEFHVGGPRGWRVPDANTSYGWWAMNNRFHIGDTLYFKYTNDSVLVVDRAAFDACNATEPIAAFADGATTFRLDRPGFFCFISGEPGHCEEGQRLIVRVMVHPAVAAAPAPAPANAPGGGASTPPSQGGADRSWPSGCTCPSSGAATAVAAAAGAAGAAALAGLVGLVLMMLQ</sequence>
<dbReference type="PANTHER" id="PTHR33021">
    <property type="entry name" value="BLUE COPPER PROTEIN"/>
    <property type="match status" value="1"/>
</dbReference>
<dbReference type="InterPro" id="IPR039391">
    <property type="entry name" value="Phytocyanin-like"/>
</dbReference>
<keyword evidence="2" id="KW-0336">GPI-anchor</keyword>
<evidence type="ECO:0000256" key="8">
    <source>
        <dbReference type="ARBA" id="ARBA00035011"/>
    </source>
</evidence>
<comment type="similarity">
    <text evidence="8">Belongs to the early nodulin-like (ENODL) family.</text>
</comment>
<accession>A0AAQ3WV41</accession>
<dbReference type="CDD" id="cd11019">
    <property type="entry name" value="OsENODL1_like"/>
    <property type="match status" value="1"/>
</dbReference>
<evidence type="ECO:0000256" key="4">
    <source>
        <dbReference type="ARBA" id="ARBA00023136"/>
    </source>
</evidence>
<evidence type="ECO:0000313" key="15">
    <source>
        <dbReference type="Proteomes" id="UP001341281"/>
    </source>
</evidence>
<dbReference type="PANTHER" id="PTHR33021:SF14">
    <property type="entry name" value="OS01G0272700 PROTEIN"/>
    <property type="match status" value="1"/>
</dbReference>
<evidence type="ECO:0000256" key="6">
    <source>
        <dbReference type="ARBA" id="ARBA00023180"/>
    </source>
</evidence>
<gene>
    <name evidence="14" type="ORF">U9M48_022741</name>
</gene>
<evidence type="ECO:0000259" key="13">
    <source>
        <dbReference type="PROSITE" id="PS51485"/>
    </source>
</evidence>
<feature type="region of interest" description="Disordered" evidence="10">
    <location>
        <begin position="154"/>
        <end position="178"/>
    </location>
</feature>
<evidence type="ECO:0000256" key="9">
    <source>
        <dbReference type="ARBA" id="ARBA00037868"/>
    </source>
</evidence>
<evidence type="ECO:0000313" key="14">
    <source>
        <dbReference type="EMBL" id="WVZ74576.1"/>
    </source>
</evidence>
<dbReference type="PROSITE" id="PS51485">
    <property type="entry name" value="PHYTOCYANIN"/>
    <property type="match status" value="1"/>
</dbReference>
<keyword evidence="3 12" id="KW-0732">Signal</keyword>